<dbReference type="SUPFAM" id="SSF103642">
    <property type="entry name" value="Sec-C motif"/>
    <property type="match status" value="1"/>
</dbReference>
<dbReference type="Proteomes" id="UP001595555">
    <property type="component" value="Unassembled WGS sequence"/>
</dbReference>
<organism evidence="2 3">
    <name type="scientific">Cellvibrio fontiphilus</name>
    <dbReference type="NCBI Taxonomy" id="1815559"/>
    <lineage>
        <taxon>Bacteria</taxon>
        <taxon>Pseudomonadati</taxon>
        <taxon>Pseudomonadota</taxon>
        <taxon>Gammaproteobacteria</taxon>
        <taxon>Cellvibrionales</taxon>
        <taxon>Cellvibrionaceae</taxon>
        <taxon>Cellvibrio</taxon>
    </lineage>
</organism>
<accession>A0ABV7FCB1</accession>
<gene>
    <name evidence="2" type="ORF">ACFODX_06495</name>
</gene>
<dbReference type="Pfam" id="PF08378">
    <property type="entry name" value="NERD"/>
    <property type="match status" value="1"/>
</dbReference>
<comment type="caution">
    <text evidence="2">The sequence shown here is derived from an EMBL/GenBank/DDBJ whole genome shotgun (WGS) entry which is preliminary data.</text>
</comment>
<reference evidence="3" key="1">
    <citation type="journal article" date="2019" name="Int. J. Syst. Evol. Microbiol.">
        <title>The Global Catalogue of Microorganisms (GCM) 10K type strain sequencing project: providing services to taxonomists for standard genome sequencing and annotation.</title>
        <authorList>
            <consortium name="The Broad Institute Genomics Platform"/>
            <consortium name="The Broad Institute Genome Sequencing Center for Infectious Disease"/>
            <person name="Wu L."/>
            <person name="Ma J."/>
        </authorList>
    </citation>
    <scope>NUCLEOTIDE SEQUENCE [LARGE SCALE GENOMIC DNA]</scope>
    <source>
        <strain evidence="3">KCTC 52237</strain>
    </source>
</reference>
<evidence type="ECO:0000313" key="2">
    <source>
        <dbReference type="EMBL" id="MFC3115200.1"/>
    </source>
</evidence>
<protein>
    <submittedName>
        <fullName evidence="2">SEC-C metal-binding domain-containing protein</fullName>
    </submittedName>
</protein>
<dbReference type="Pfam" id="PF02810">
    <property type="entry name" value="SEC-C"/>
    <property type="match status" value="1"/>
</dbReference>
<evidence type="ECO:0000313" key="3">
    <source>
        <dbReference type="Proteomes" id="UP001595555"/>
    </source>
</evidence>
<dbReference type="Gene3D" id="3.10.450.50">
    <property type="match status" value="1"/>
</dbReference>
<proteinExistence type="predicted"/>
<sequence length="723" mass="82658">MSEGLSTEQELFNELEMLCKSPGYFHVIAYFCFRDNTIKYVEGEMGVDDVMQQFSMERLVRTEISTLIGLACKGDLDMTHPGPKKIQEYIDLTQSLLDDLHKSMMPPMHEIFHRPETGEATYNPFSRGKLLRESIFYGGESAYNFQYRDLSIRKYQNDNIWFVENKGYSIEQAEKIVSGLLLLQNDKISDLIPSQLDNLSPEAWTMLPAFIFSIGELTDKSGVDFETTKKLVESFVCPSGINKNNFSALDDFNPLNAYPIIRVNESEYLLFQNYSLMEALYETPFFWFNADENYKVKARENRGIFTEDFAAERLKLVFGEDRVFTNVNLYKGKNIAGEIDVLVVFSNRAIVLQAKSKKLTIAARKGNDNSLQDDFKNAVQSAYDQAFICSKLLNDSDCRLVDSSGEELVFNRDFEEIYPFCVVSDHYPALGFQARQFLKYQITQEIKPPFVMDVFLLDVMSEMLHSPLYFLSYINRRVEYSERILSNHELTVLSYHLKQNLWVDNDISMIQLGDDICADLDLAMLTRRNGAPGKATPEGILTKYKNTTYGHLIAEISNLDDAATIDLGFMLLSLSGDTIEQINDGIDHLCRLYMEDGRSHDLTLCIDEGKTGLTIHCNNDTRNLSGPRLQNHCNKRKYASRANTWFGLCIDPLNKKIKFGIELNFIWAKSDEMDELTKNMPAGQNLKDGIKINFKTKTRYGEKVGRNDLCPCGSGVKYKKCCI</sequence>
<evidence type="ECO:0000259" key="1">
    <source>
        <dbReference type="Pfam" id="PF08378"/>
    </source>
</evidence>
<dbReference type="PANTHER" id="PTHR33747:SF1">
    <property type="entry name" value="ADENYLATE CYCLASE-ASSOCIATED CAP C-TERMINAL DOMAIN-CONTAINING PROTEIN"/>
    <property type="match status" value="1"/>
</dbReference>
<keyword evidence="3" id="KW-1185">Reference proteome</keyword>
<dbReference type="InterPro" id="IPR004027">
    <property type="entry name" value="SEC_C_motif"/>
</dbReference>
<feature type="domain" description="NERD" evidence="1">
    <location>
        <begin position="303"/>
        <end position="393"/>
    </location>
</feature>
<dbReference type="PANTHER" id="PTHR33747">
    <property type="entry name" value="UPF0225 PROTEIN SCO1677"/>
    <property type="match status" value="1"/>
</dbReference>
<dbReference type="EMBL" id="JBHRTF010000003">
    <property type="protein sequence ID" value="MFC3115200.1"/>
    <property type="molecule type" value="Genomic_DNA"/>
</dbReference>
<name>A0ABV7FCB1_9GAMM</name>
<dbReference type="RefSeq" id="WP_378117282.1">
    <property type="nucleotide sequence ID" value="NZ_JBHRTF010000003.1"/>
</dbReference>
<dbReference type="InterPro" id="IPR011528">
    <property type="entry name" value="NERD"/>
</dbReference>